<dbReference type="EMBL" id="QGDH01000106">
    <property type="protein sequence ID" value="RAR07008.1"/>
    <property type="molecule type" value="Genomic_DNA"/>
</dbReference>
<dbReference type="Proteomes" id="UP000249619">
    <property type="component" value="Unassembled WGS sequence"/>
</dbReference>
<evidence type="ECO:0000313" key="8">
    <source>
        <dbReference type="Proteomes" id="UP000249619"/>
    </source>
</evidence>
<dbReference type="InterPro" id="IPR012340">
    <property type="entry name" value="NA-bd_OB-fold"/>
</dbReference>
<organism evidence="7 8">
    <name type="scientific">Stemphylium lycopersici</name>
    <name type="common">Tomato gray leaf spot disease fungus</name>
    <name type="synonym">Thyrospora lycopersici</name>
    <dbReference type="NCBI Taxonomy" id="183478"/>
    <lineage>
        <taxon>Eukaryota</taxon>
        <taxon>Fungi</taxon>
        <taxon>Dikarya</taxon>
        <taxon>Ascomycota</taxon>
        <taxon>Pezizomycotina</taxon>
        <taxon>Dothideomycetes</taxon>
        <taxon>Pleosporomycetidae</taxon>
        <taxon>Pleosporales</taxon>
        <taxon>Pleosporineae</taxon>
        <taxon>Pleosporaceae</taxon>
        <taxon>Stemphylium</taxon>
    </lineage>
</organism>
<keyword evidence="8" id="KW-1185">Reference proteome</keyword>
<evidence type="ECO:0000259" key="6">
    <source>
        <dbReference type="Pfam" id="PF18311"/>
    </source>
</evidence>
<dbReference type="PANTHER" id="PTHR21321">
    <property type="entry name" value="PNAS-3 RELATED"/>
    <property type="match status" value="1"/>
</dbReference>
<keyword evidence="7" id="KW-0540">Nuclease</keyword>
<evidence type="ECO:0000256" key="2">
    <source>
        <dbReference type="ARBA" id="ARBA00022490"/>
    </source>
</evidence>
<comment type="subcellular location">
    <subcellularLocation>
        <location evidence="1">Nucleus</location>
    </subcellularLocation>
</comment>
<reference evidence="8" key="1">
    <citation type="submission" date="2018-05" db="EMBL/GenBank/DDBJ databases">
        <title>Draft genome sequence of Stemphylium lycopersici strain CIDEFI 213.</title>
        <authorList>
            <person name="Medina R."/>
            <person name="Franco M.E.E."/>
            <person name="Lucentini C.G."/>
            <person name="Saparrat M.C.N."/>
            <person name="Balatti P.A."/>
        </authorList>
    </citation>
    <scope>NUCLEOTIDE SEQUENCE [LARGE SCALE GENOMIC DNA]</scope>
    <source>
        <strain evidence="8">CIDEFI 213</strain>
    </source>
</reference>
<feature type="domain" description="K Homology" evidence="5">
    <location>
        <begin position="177"/>
        <end position="226"/>
    </location>
</feature>
<dbReference type="InterPro" id="IPR004088">
    <property type="entry name" value="KH_dom_type_1"/>
</dbReference>
<dbReference type="GO" id="GO:0071035">
    <property type="term" value="P:nuclear polyadenylation-dependent rRNA catabolic process"/>
    <property type="evidence" value="ECO:0007669"/>
    <property type="project" value="TreeGrafter"/>
</dbReference>
<dbReference type="InterPro" id="IPR026699">
    <property type="entry name" value="Exosome_RNA_bind1/RRP40/RRP4"/>
</dbReference>
<dbReference type="GO" id="GO:0071034">
    <property type="term" value="P:CUT catabolic process"/>
    <property type="evidence" value="ECO:0007669"/>
    <property type="project" value="TreeGrafter"/>
</dbReference>
<dbReference type="GO" id="GO:0000176">
    <property type="term" value="C:nuclear exosome (RNase complex)"/>
    <property type="evidence" value="ECO:0007669"/>
    <property type="project" value="TreeGrafter"/>
</dbReference>
<evidence type="ECO:0000256" key="3">
    <source>
        <dbReference type="ARBA" id="ARBA00022835"/>
    </source>
</evidence>
<evidence type="ECO:0000256" key="4">
    <source>
        <dbReference type="ARBA" id="ARBA00022884"/>
    </source>
</evidence>
<dbReference type="FunFam" id="2.40.50.100:FF:000073">
    <property type="entry name" value="Putative Exosome complex component RRP40"/>
    <property type="match status" value="1"/>
</dbReference>
<dbReference type="GO" id="GO:0071038">
    <property type="term" value="P:TRAMP-dependent tRNA surveillance pathway"/>
    <property type="evidence" value="ECO:0007669"/>
    <property type="project" value="TreeGrafter"/>
</dbReference>
<dbReference type="GO" id="GO:0071051">
    <property type="term" value="P:poly(A)-dependent snoRNA 3'-end processing"/>
    <property type="evidence" value="ECO:0007669"/>
    <property type="project" value="TreeGrafter"/>
</dbReference>
<dbReference type="Gene3D" id="2.40.50.140">
    <property type="entry name" value="Nucleic acid-binding proteins"/>
    <property type="match status" value="1"/>
</dbReference>
<dbReference type="Pfam" id="PF15985">
    <property type="entry name" value="KH_6"/>
    <property type="match status" value="1"/>
</dbReference>
<keyword evidence="3" id="KW-0271">Exosome</keyword>
<dbReference type="GO" id="GO:0003723">
    <property type="term" value="F:RNA binding"/>
    <property type="evidence" value="ECO:0007669"/>
    <property type="project" value="UniProtKB-KW"/>
</dbReference>
<dbReference type="InterPro" id="IPR041054">
    <property type="entry name" value="Rrp40_N_euk"/>
</dbReference>
<dbReference type="AlphaFoldDB" id="A0A364MYE4"/>
<dbReference type="SUPFAM" id="SSF50249">
    <property type="entry name" value="Nucleic acid-binding proteins"/>
    <property type="match status" value="1"/>
</dbReference>
<dbReference type="Pfam" id="PF21262">
    <property type="entry name" value="RRP40_S1"/>
    <property type="match status" value="1"/>
</dbReference>
<dbReference type="PANTHER" id="PTHR21321:SF1">
    <property type="entry name" value="EXOSOME COMPLEX COMPONENT RRP40"/>
    <property type="match status" value="1"/>
</dbReference>
<dbReference type="Pfam" id="PF18311">
    <property type="entry name" value="Rrp40_N"/>
    <property type="match status" value="1"/>
</dbReference>
<feature type="domain" description="Exosome complex exonuclease Rrp40 N-terminal" evidence="6">
    <location>
        <begin position="29"/>
        <end position="68"/>
    </location>
</feature>
<comment type="caution">
    <text evidence="7">The sequence shown here is derived from an EMBL/GenBank/DDBJ whole genome shotgun (WGS) entry which is preliminary data.</text>
</comment>
<dbReference type="SUPFAM" id="SSF54791">
    <property type="entry name" value="Eukaryotic type KH-domain (KH-domain type I)"/>
    <property type="match status" value="1"/>
</dbReference>
<dbReference type="GO" id="GO:0000177">
    <property type="term" value="C:cytoplasmic exosome (RNase complex)"/>
    <property type="evidence" value="ECO:0007669"/>
    <property type="project" value="TreeGrafter"/>
</dbReference>
<dbReference type="Gene3D" id="3.30.1370.10">
    <property type="entry name" value="K Homology domain, type 1"/>
    <property type="match status" value="1"/>
</dbReference>
<evidence type="ECO:0000256" key="1">
    <source>
        <dbReference type="ARBA" id="ARBA00004123"/>
    </source>
</evidence>
<accession>A0A364MYE4</accession>
<evidence type="ECO:0000313" key="7">
    <source>
        <dbReference type="EMBL" id="RAR07008.1"/>
    </source>
</evidence>
<keyword evidence="2" id="KW-0963">Cytoplasm</keyword>
<evidence type="ECO:0000259" key="5">
    <source>
        <dbReference type="Pfam" id="PF15985"/>
    </source>
</evidence>
<dbReference type="GO" id="GO:0000467">
    <property type="term" value="P:exonucleolytic trimming to generate mature 3'-end of 5.8S rRNA from tricistronic rRNA transcript (SSU-rRNA, 5.8S rRNA, LSU-rRNA)"/>
    <property type="evidence" value="ECO:0007669"/>
    <property type="project" value="TreeGrafter"/>
</dbReference>
<keyword evidence="7" id="KW-0269">Exonuclease</keyword>
<keyword evidence="4" id="KW-0694">RNA-binding</keyword>
<dbReference type="Gene3D" id="2.40.50.100">
    <property type="match status" value="1"/>
</dbReference>
<protein>
    <submittedName>
        <fullName evidence="7">Exosome complex exonuclease rrp40</fullName>
    </submittedName>
</protein>
<gene>
    <name evidence="7" type="ORF">DDE83_006669</name>
</gene>
<sequence>MASSATIVLPGDEIAKSALPQGTGKKKTLTIGPGLRHIPPDTVTATIAGALVTDKKKNAASVEYNTGRVPYLDFSTDTLRTRLHFLQYLPFAGDLVIATVNGSAAENFSCLLTPNTPPATLPHLAFEGATKKTRPQLPPNSLVYCRVASAGKDLPSELTCVDPSTGRGDGLGLLKGGMVFKISLGMARRMLAARGGITLLETMGAKVGFEVTVGRNGLVHVDGGSVKTTLAIGQAIQEVDSAALGDEAQKKLAAATLKHCS</sequence>
<dbReference type="STRING" id="183478.A0A364MYE4"/>
<name>A0A364MYE4_STELY</name>
<proteinExistence type="predicted"/>
<dbReference type="GO" id="GO:0004527">
    <property type="term" value="F:exonuclease activity"/>
    <property type="evidence" value="ECO:0007669"/>
    <property type="project" value="UniProtKB-KW"/>
</dbReference>
<dbReference type="GO" id="GO:0034475">
    <property type="term" value="P:U4 snRNA 3'-end processing"/>
    <property type="evidence" value="ECO:0007669"/>
    <property type="project" value="TreeGrafter"/>
</dbReference>
<dbReference type="FunFam" id="2.40.50.140:FF:000127">
    <property type="entry name" value="Exosome complex component RRP40"/>
    <property type="match status" value="1"/>
</dbReference>
<dbReference type="InterPro" id="IPR036612">
    <property type="entry name" value="KH_dom_type_1_sf"/>
</dbReference>
<keyword evidence="7" id="KW-0378">Hydrolase</keyword>